<keyword evidence="2" id="KW-0812">Transmembrane</keyword>
<dbReference type="InterPro" id="IPR052521">
    <property type="entry name" value="Cell_div_SPOR-domain"/>
</dbReference>
<dbReference type="AlphaFoldDB" id="A0A857JFM8"/>
<dbReference type="GO" id="GO:0030428">
    <property type="term" value="C:cell septum"/>
    <property type="evidence" value="ECO:0007669"/>
    <property type="project" value="TreeGrafter"/>
</dbReference>
<dbReference type="PANTHER" id="PTHR38687:SF1">
    <property type="entry name" value="CELL DIVISION PROTEIN DEDD"/>
    <property type="match status" value="1"/>
</dbReference>
<name>A0A857JFM8_9ALTE</name>
<organism evidence="4 5">
    <name type="scientific">Paraglaciecola mesophila</name>
    <dbReference type="NCBI Taxonomy" id="197222"/>
    <lineage>
        <taxon>Bacteria</taxon>
        <taxon>Pseudomonadati</taxon>
        <taxon>Pseudomonadota</taxon>
        <taxon>Gammaproteobacteria</taxon>
        <taxon>Alteromonadales</taxon>
        <taxon>Alteromonadaceae</taxon>
        <taxon>Paraglaciecola</taxon>
    </lineage>
</organism>
<dbReference type="Gene3D" id="3.30.70.1070">
    <property type="entry name" value="Sporulation related repeat"/>
    <property type="match status" value="1"/>
</dbReference>
<dbReference type="Proteomes" id="UP000464524">
    <property type="component" value="Chromosome"/>
</dbReference>
<accession>A0A857JFM8</accession>
<dbReference type="InterPro" id="IPR036680">
    <property type="entry name" value="SPOR-like_sf"/>
</dbReference>
<dbReference type="PROSITE" id="PS51724">
    <property type="entry name" value="SPOR"/>
    <property type="match status" value="1"/>
</dbReference>
<feature type="region of interest" description="Disordered" evidence="1">
    <location>
        <begin position="86"/>
        <end position="119"/>
    </location>
</feature>
<proteinExistence type="predicted"/>
<dbReference type="OrthoDB" id="7069135at2"/>
<dbReference type="GO" id="GO:0032153">
    <property type="term" value="C:cell division site"/>
    <property type="evidence" value="ECO:0007669"/>
    <property type="project" value="TreeGrafter"/>
</dbReference>
<dbReference type="EMBL" id="CP047656">
    <property type="protein sequence ID" value="QHJ10803.1"/>
    <property type="molecule type" value="Genomic_DNA"/>
</dbReference>
<protein>
    <submittedName>
        <fullName evidence="4">Cell division protein DedD</fullName>
    </submittedName>
</protein>
<sequence length="212" mass="23151">MTSALKNRLIGTVIIVAIAVIFLPDLLGGKTQSEKELFVELPERPAVKTVQRPSHFSSEEVANIASRDIEIVEDKALDDKIHNNDEAGVENNEQDDADVAAQTASAEKENTPVAAKDTAKSTNQAYEKALLEGAGWVVQLGTFRHKKNVQELLEKLEKGGYRAFSRPVQTSSGTLTKVFVGPDLQKVRLQNSLAELTKLTGLKGRITPFTVQ</sequence>
<evidence type="ECO:0000256" key="1">
    <source>
        <dbReference type="SAM" id="MobiDB-lite"/>
    </source>
</evidence>
<dbReference type="SUPFAM" id="SSF110997">
    <property type="entry name" value="Sporulation related repeat"/>
    <property type="match status" value="1"/>
</dbReference>
<feature type="transmembrane region" description="Helical" evidence="2">
    <location>
        <begin position="9"/>
        <end position="27"/>
    </location>
</feature>
<reference evidence="4 5" key="1">
    <citation type="submission" date="2019-12" db="EMBL/GenBank/DDBJ databases">
        <title>Genome sequencing and assembly of endphytes of Porphyra tenera.</title>
        <authorList>
            <person name="Park J.M."/>
            <person name="Shin R."/>
            <person name="Jo S.H."/>
        </authorList>
    </citation>
    <scope>NUCLEOTIDE SEQUENCE [LARGE SCALE GENOMIC DNA]</scope>
    <source>
        <strain evidence="4 5">GPM4</strain>
    </source>
</reference>
<gene>
    <name evidence="4" type="ORF">FX988_01024</name>
</gene>
<keyword evidence="4" id="KW-0131">Cell cycle</keyword>
<keyword evidence="4" id="KW-0132">Cell division</keyword>
<evidence type="ECO:0000256" key="2">
    <source>
        <dbReference type="SAM" id="Phobius"/>
    </source>
</evidence>
<dbReference type="RefSeq" id="WP_160178621.1">
    <property type="nucleotide sequence ID" value="NZ_CP047656.1"/>
</dbReference>
<dbReference type="Pfam" id="PF05036">
    <property type="entry name" value="SPOR"/>
    <property type="match status" value="1"/>
</dbReference>
<evidence type="ECO:0000259" key="3">
    <source>
        <dbReference type="PROSITE" id="PS51724"/>
    </source>
</evidence>
<dbReference type="GO" id="GO:0042834">
    <property type="term" value="F:peptidoglycan binding"/>
    <property type="evidence" value="ECO:0007669"/>
    <property type="project" value="InterPro"/>
</dbReference>
<evidence type="ECO:0000313" key="4">
    <source>
        <dbReference type="EMBL" id="QHJ10803.1"/>
    </source>
</evidence>
<evidence type="ECO:0000313" key="5">
    <source>
        <dbReference type="Proteomes" id="UP000464524"/>
    </source>
</evidence>
<dbReference type="GO" id="GO:0032506">
    <property type="term" value="P:cytokinetic process"/>
    <property type="evidence" value="ECO:0007669"/>
    <property type="project" value="TreeGrafter"/>
</dbReference>
<keyword evidence="5" id="KW-1185">Reference proteome</keyword>
<dbReference type="PANTHER" id="PTHR38687">
    <property type="entry name" value="CELL DIVISION PROTEIN DEDD-RELATED"/>
    <property type="match status" value="1"/>
</dbReference>
<keyword evidence="2" id="KW-0472">Membrane</keyword>
<dbReference type="KEGG" id="pmes:FX988_01024"/>
<feature type="domain" description="SPOR" evidence="3">
    <location>
        <begin position="130"/>
        <end position="209"/>
    </location>
</feature>
<dbReference type="InterPro" id="IPR007730">
    <property type="entry name" value="SPOR-like_dom"/>
</dbReference>
<keyword evidence="2" id="KW-1133">Transmembrane helix</keyword>